<evidence type="ECO:0000313" key="3">
    <source>
        <dbReference type="Proteomes" id="UP000037023"/>
    </source>
</evidence>
<feature type="region of interest" description="Disordered" evidence="1">
    <location>
        <begin position="1"/>
        <end position="25"/>
    </location>
</feature>
<organism evidence="2 3">
    <name type="scientific">Streptomyces viridochromogenes</name>
    <dbReference type="NCBI Taxonomy" id="1938"/>
    <lineage>
        <taxon>Bacteria</taxon>
        <taxon>Bacillati</taxon>
        <taxon>Actinomycetota</taxon>
        <taxon>Actinomycetes</taxon>
        <taxon>Kitasatosporales</taxon>
        <taxon>Streptomycetaceae</taxon>
        <taxon>Streptomyces</taxon>
    </lineage>
</organism>
<gene>
    <name evidence="2" type="ORF">ADK34_18715</name>
</gene>
<evidence type="ECO:0000313" key="2">
    <source>
        <dbReference type="EMBL" id="KOG24623.1"/>
    </source>
</evidence>
<name>A0A0L8KFC0_STRVR</name>
<feature type="compositionally biased region" description="Acidic residues" evidence="1">
    <location>
        <begin position="1"/>
        <end position="24"/>
    </location>
</feature>
<proteinExistence type="predicted"/>
<accession>A0A0L8KFC0</accession>
<protein>
    <submittedName>
        <fullName evidence="2">Uncharacterized protein</fullName>
    </submittedName>
</protein>
<dbReference type="Proteomes" id="UP000037023">
    <property type="component" value="Unassembled WGS sequence"/>
</dbReference>
<comment type="caution">
    <text evidence="2">The sequence shown here is derived from an EMBL/GenBank/DDBJ whole genome shotgun (WGS) entry which is preliminary data.</text>
</comment>
<dbReference type="RefSeq" id="WP_033212736.1">
    <property type="nucleotide sequence ID" value="NZ_LGUP01000180.1"/>
</dbReference>
<reference evidence="2 3" key="1">
    <citation type="submission" date="2015-06" db="EMBL/GenBank/DDBJ databases">
        <authorList>
            <person name="Hoefler B.C."/>
            <person name="Straight P.D."/>
        </authorList>
    </citation>
    <scope>NUCLEOTIDE SEQUENCE [LARGE SCALE GENOMIC DNA]</scope>
    <source>
        <strain evidence="2 3">NRRL 3427</strain>
    </source>
</reference>
<dbReference type="PATRIC" id="fig|1938.6.peg.4040"/>
<dbReference type="EMBL" id="LGUP01000180">
    <property type="protein sequence ID" value="KOG24623.1"/>
    <property type="molecule type" value="Genomic_DNA"/>
</dbReference>
<evidence type="ECO:0000256" key="1">
    <source>
        <dbReference type="SAM" id="MobiDB-lite"/>
    </source>
</evidence>
<sequence>MEYLSEELAGDTADADLDGQEEEEELRRVLSSVPLDRFREAGVLDVLLGLARSEAADAAAGAGEGTSVGEQLDLIDSMSVGDLVRAALGTPQS</sequence>
<dbReference type="AlphaFoldDB" id="A0A0L8KFC0"/>